<dbReference type="SUPFAM" id="SSF55174">
    <property type="entry name" value="Alpha-L RNA-binding motif"/>
    <property type="match status" value="1"/>
</dbReference>
<evidence type="ECO:0000259" key="10">
    <source>
        <dbReference type="SMART" id="SM01390"/>
    </source>
</evidence>
<feature type="compositionally biased region" description="Low complexity" evidence="8">
    <location>
        <begin position="169"/>
        <end position="180"/>
    </location>
</feature>
<protein>
    <recommendedName>
        <fullName evidence="6">Small ribosomal subunit protein uS4</fullName>
    </recommendedName>
</protein>
<dbReference type="InterPro" id="IPR036986">
    <property type="entry name" value="S4_RNA-bd_sf"/>
</dbReference>
<feature type="region of interest" description="Disordered" evidence="8">
    <location>
        <begin position="164"/>
        <end position="187"/>
    </location>
</feature>
<dbReference type="AlphaFoldDB" id="A0A6A9QN24"/>
<comment type="subunit">
    <text evidence="6">Part of the 30S ribosomal subunit. Contacts protein S5. The interaction surface between S4 and S5 is involved in control of translational fidelity.</text>
</comment>
<keyword evidence="12" id="KW-1185">Reference proteome</keyword>
<evidence type="ECO:0000313" key="11">
    <source>
        <dbReference type="EMBL" id="MUM64617.1"/>
    </source>
</evidence>
<dbReference type="NCBIfam" id="TIGR01018">
    <property type="entry name" value="uS4_arch"/>
    <property type="match status" value="1"/>
</dbReference>
<dbReference type="PROSITE" id="PS00632">
    <property type="entry name" value="RIBOSOMAL_S4"/>
    <property type="match status" value="1"/>
</dbReference>
<dbReference type="Proteomes" id="UP000440125">
    <property type="component" value="Unassembled WGS sequence"/>
</dbReference>
<keyword evidence="4 6" id="KW-0689">Ribosomal protein</keyword>
<gene>
    <name evidence="6" type="primary">rps4</name>
    <name evidence="11" type="ORF">D1867_05010</name>
</gene>
<dbReference type="InterPro" id="IPR002942">
    <property type="entry name" value="S4_RNA-bd"/>
</dbReference>
<dbReference type="InterPro" id="IPR022801">
    <property type="entry name" value="Ribosomal_uS4"/>
</dbReference>
<dbReference type="GO" id="GO:0019843">
    <property type="term" value="F:rRNA binding"/>
    <property type="evidence" value="ECO:0007669"/>
    <property type="project" value="UniProtKB-UniRule"/>
</dbReference>
<proteinExistence type="inferred from homology"/>
<sequence>MGDPRKSRKKWEGPGLPWIKELLLHEQELLGKYGLRNKKEIWLARTIVRKFRHMARSLLALPPAERMVREKQLISKLYKMGLLTSQNATIDDILGLTEEQLLERRLQTIVFKKGLAKTIYQARQLIVHGHIAIGGKRVTSPGYIVPKDEEDLIDYYPTSVFKTRPPTAQVTQSSQVTQGGEQNVQQA</sequence>
<dbReference type="SMART" id="SM01390">
    <property type="entry name" value="Ribosomal_S4"/>
    <property type="match status" value="1"/>
</dbReference>
<dbReference type="GO" id="GO:0003735">
    <property type="term" value="F:structural constituent of ribosome"/>
    <property type="evidence" value="ECO:0007669"/>
    <property type="project" value="InterPro"/>
</dbReference>
<dbReference type="PANTHER" id="PTHR11831:SF5">
    <property type="entry name" value="40S RIBOSOMAL PROTEIN S9"/>
    <property type="match status" value="1"/>
</dbReference>
<dbReference type="GO" id="GO:0006412">
    <property type="term" value="P:translation"/>
    <property type="evidence" value="ECO:0007669"/>
    <property type="project" value="UniProtKB-UniRule"/>
</dbReference>
<accession>A0A6A9QN24</accession>
<evidence type="ECO:0000259" key="9">
    <source>
        <dbReference type="SMART" id="SM00363"/>
    </source>
</evidence>
<dbReference type="CDD" id="cd00165">
    <property type="entry name" value="S4"/>
    <property type="match status" value="1"/>
</dbReference>
<dbReference type="HAMAP" id="MF_01306_A">
    <property type="entry name" value="Ribosomal_uS4_A"/>
    <property type="match status" value="1"/>
</dbReference>
<evidence type="ECO:0000256" key="7">
    <source>
        <dbReference type="RuleBase" id="RU003699"/>
    </source>
</evidence>
<comment type="function">
    <text evidence="6">One of the primary rRNA binding proteins, it binds directly to 16S rRNA where it nucleates assembly of the body of the 30S subunit.</text>
</comment>
<keyword evidence="2 6" id="KW-0699">rRNA-binding</keyword>
<reference evidence="11 12" key="1">
    <citation type="submission" date="2019-10" db="EMBL/GenBank/DDBJ databases">
        <title>Genome Sequences from Six Type Strain Members of the Archaeal Family Sulfolobaceae: Acidianus ambivalens, Acidianus infernus, Metallosphaera prunae, Stygiolobus azoricus, Sulfolobus metallicus, and Sulfurisphaera ohwakuensis.</title>
        <authorList>
            <person name="Counts J.A."/>
            <person name="Kelly R.M."/>
        </authorList>
    </citation>
    <scope>NUCLEOTIDE SEQUENCE [LARGE SCALE GENOMIC DNA]</scope>
    <source>
        <strain evidence="11 12">DSM 3191</strain>
    </source>
</reference>
<dbReference type="InterPro" id="IPR018079">
    <property type="entry name" value="Ribosomal_uS4_CS"/>
</dbReference>
<comment type="function">
    <text evidence="6">With S5 and S12 plays an important role in translational accuracy.</text>
</comment>
<dbReference type="Pfam" id="PF00163">
    <property type="entry name" value="Ribosomal_S4"/>
    <property type="match status" value="1"/>
</dbReference>
<dbReference type="GO" id="GO:0042274">
    <property type="term" value="P:ribosomal small subunit biogenesis"/>
    <property type="evidence" value="ECO:0007669"/>
    <property type="project" value="TreeGrafter"/>
</dbReference>
<feature type="domain" description="Small ribosomal subunit protein uS4 N-terminal" evidence="10">
    <location>
        <begin position="5"/>
        <end position="103"/>
    </location>
</feature>
<dbReference type="RefSeq" id="WP_155863051.1">
    <property type="nucleotide sequence ID" value="NZ_WFIY01000004.1"/>
</dbReference>
<evidence type="ECO:0000313" key="12">
    <source>
        <dbReference type="Proteomes" id="UP000440125"/>
    </source>
</evidence>
<dbReference type="InterPro" id="IPR005710">
    <property type="entry name" value="Ribosomal_uS4_euk/arc"/>
</dbReference>
<evidence type="ECO:0000256" key="4">
    <source>
        <dbReference type="ARBA" id="ARBA00022980"/>
    </source>
</evidence>
<evidence type="ECO:0000256" key="2">
    <source>
        <dbReference type="ARBA" id="ARBA00022730"/>
    </source>
</evidence>
<dbReference type="NCBIfam" id="NF003139">
    <property type="entry name" value="PRK04051.1"/>
    <property type="match status" value="1"/>
</dbReference>
<name>A0A6A9QN24_ACIIN</name>
<dbReference type="InterPro" id="IPR022802">
    <property type="entry name" value="Ribosomal_uS4_arc"/>
</dbReference>
<dbReference type="PANTHER" id="PTHR11831">
    <property type="entry name" value="30S 40S RIBOSOMAL PROTEIN"/>
    <property type="match status" value="1"/>
</dbReference>
<evidence type="ECO:0000256" key="6">
    <source>
        <dbReference type="HAMAP-Rule" id="MF_01306"/>
    </source>
</evidence>
<dbReference type="GO" id="GO:0015935">
    <property type="term" value="C:small ribosomal subunit"/>
    <property type="evidence" value="ECO:0007669"/>
    <property type="project" value="InterPro"/>
</dbReference>
<comment type="caution">
    <text evidence="11">The sequence shown here is derived from an EMBL/GenBank/DDBJ whole genome shotgun (WGS) entry which is preliminary data.</text>
</comment>
<dbReference type="SMART" id="SM00363">
    <property type="entry name" value="S4"/>
    <property type="match status" value="1"/>
</dbReference>
<keyword evidence="5 6" id="KW-0687">Ribonucleoprotein</keyword>
<dbReference type="EMBL" id="WFIY01000004">
    <property type="protein sequence ID" value="MUM64617.1"/>
    <property type="molecule type" value="Genomic_DNA"/>
</dbReference>
<comment type="similarity">
    <text evidence="1 6 7">Belongs to the universal ribosomal protein uS4 family.</text>
</comment>
<evidence type="ECO:0000256" key="3">
    <source>
        <dbReference type="ARBA" id="ARBA00022884"/>
    </source>
</evidence>
<evidence type="ECO:0000256" key="5">
    <source>
        <dbReference type="ARBA" id="ARBA00023274"/>
    </source>
</evidence>
<dbReference type="Gene3D" id="3.10.290.10">
    <property type="entry name" value="RNA-binding S4 domain"/>
    <property type="match status" value="1"/>
</dbReference>
<dbReference type="InterPro" id="IPR001912">
    <property type="entry name" value="Ribosomal_uS4_N"/>
</dbReference>
<evidence type="ECO:0000256" key="1">
    <source>
        <dbReference type="ARBA" id="ARBA00007465"/>
    </source>
</evidence>
<dbReference type="Pfam" id="PF01479">
    <property type="entry name" value="S4"/>
    <property type="match status" value="1"/>
</dbReference>
<feature type="domain" description="RNA-binding S4" evidence="9">
    <location>
        <begin position="104"/>
        <end position="172"/>
    </location>
</feature>
<dbReference type="OrthoDB" id="10429at2157"/>
<evidence type="ECO:0000256" key="8">
    <source>
        <dbReference type="SAM" id="MobiDB-lite"/>
    </source>
</evidence>
<keyword evidence="3 6" id="KW-0694">RNA-binding</keyword>
<organism evidence="11 12">
    <name type="scientific">Acidianus infernus</name>
    <dbReference type="NCBI Taxonomy" id="12915"/>
    <lineage>
        <taxon>Archaea</taxon>
        <taxon>Thermoproteota</taxon>
        <taxon>Thermoprotei</taxon>
        <taxon>Sulfolobales</taxon>
        <taxon>Sulfolobaceae</taxon>
        <taxon>Acidianus</taxon>
    </lineage>
</organism>
<dbReference type="PROSITE" id="PS50889">
    <property type="entry name" value="S4"/>
    <property type="match status" value="1"/>
</dbReference>